<dbReference type="PANTHER" id="PTHR36216:SF1">
    <property type="entry name" value="HTH ARSR-TYPE DOMAIN-CONTAINING PROTEIN"/>
    <property type="match status" value="1"/>
</dbReference>
<dbReference type="InterPro" id="IPR056504">
    <property type="entry name" value="HTH_HVO_0163_N"/>
</dbReference>
<evidence type="ECO:0000313" key="3">
    <source>
        <dbReference type="EMBL" id="KKL21058.1"/>
    </source>
</evidence>
<accession>A0A0F9EAH6</accession>
<evidence type="ECO:0000256" key="1">
    <source>
        <dbReference type="SAM" id="Phobius"/>
    </source>
</evidence>
<dbReference type="Gene3D" id="1.10.10.10">
    <property type="entry name" value="Winged helix-like DNA-binding domain superfamily/Winged helix DNA-binding domain"/>
    <property type="match status" value="2"/>
</dbReference>
<protein>
    <recommendedName>
        <fullName evidence="2">HVO-0163 N-terminal HTH domain-containing protein</fullName>
    </recommendedName>
</protein>
<keyword evidence="1" id="KW-0472">Membrane</keyword>
<feature type="domain" description="HVO-0163 N-terminal HTH" evidence="2">
    <location>
        <begin position="102"/>
        <end position="160"/>
    </location>
</feature>
<sequence length="242" mass="28740">MSFFKNEIWKHKRLFYIKFGIIISLICISLLSLFLLIPPETKKSFREVNINWFLIDLLAFFTLILTSLLIILTVNQYKDYFRRKTIVADRYTYLSFEDIFENENRKNIINKILQEPGIHNNELLRQCNLQKGQLQWHLYVLLQYGIIKKEKLGQYVSFFPVLSKKEVKIIPLKLITKSKTSIKILDLIEKNPGINSAMIAKKLNMRRSSVKYHVDKLAKLVLIILEKRNRETKLYVNKKINC</sequence>
<dbReference type="PANTHER" id="PTHR36216">
    <property type="entry name" value="TRANSCRIPTIONAL REGULATOR, TRMB"/>
    <property type="match status" value="1"/>
</dbReference>
<dbReference type="InterPro" id="IPR036388">
    <property type="entry name" value="WH-like_DNA-bd_sf"/>
</dbReference>
<dbReference type="Pfam" id="PF24266">
    <property type="entry name" value="HTH_HVO_0163_N"/>
    <property type="match status" value="1"/>
</dbReference>
<dbReference type="InterPro" id="IPR036390">
    <property type="entry name" value="WH_DNA-bd_sf"/>
</dbReference>
<keyword evidence="1" id="KW-1133">Transmembrane helix</keyword>
<keyword evidence="1" id="KW-0812">Transmembrane</keyword>
<name>A0A0F9EAH6_9ZZZZ</name>
<feature type="transmembrane region" description="Helical" evidence="1">
    <location>
        <begin position="50"/>
        <end position="74"/>
    </location>
</feature>
<dbReference type="EMBL" id="LAZR01037870">
    <property type="protein sequence ID" value="KKL21058.1"/>
    <property type="molecule type" value="Genomic_DNA"/>
</dbReference>
<dbReference type="SUPFAM" id="SSF46785">
    <property type="entry name" value="Winged helix' DNA-binding domain"/>
    <property type="match status" value="2"/>
</dbReference>
<reference evidence="3" key="1">
    <citation type="journal article" date="2015" name="Nature">
        <title>Complex archaea that bridge the gap between prokaryotes and eukaryotes.</title>
        <authorList>
            <person name="Spang A."/>
            <person name="Saw J.H."/>
            <person name="Jorgensen S.L."/>
            <person name="Zaremba-Niedzwiedzka K."/>
            <person name="Martijn J."/>
            <person name="Lind A.E."/>
            <person name="van Eijk R."/>
            <person name="Schleper C."/>
            <person name="Guy L."/>
            <person name="Ettema T.J."/>
        </authorList>
    </citation>
    <scope>NUCLEOTIDE SEQUENCE</scope>
</reference>
<gene>
    <name evidence="3" type="ORF">LCGC14_2449270</name>
</gene>
<proteinExistence type="predicted"/>
<dbReference type="Pfam" id="PF13412">
    <property type="entry name" value="HTH_24"/>
    <property type="match status" value="1"/>
</dbReference>
<evidence type="ECO:0000259" key="2">
    <source>
        <dbReference type="Pfam" id="PF24266"/>
    </source>
</evidence>
<organism evidence="3">
    <name type="scientific">marine sediment metagenome</name>
    <dbReference type="NCBI Taxonomy" id="412755"/>
    <lineage>
        <taxon>unclassified sequences</taxon>
        <taxon>metagenomes</taxon>
        <taxon>ecological metagenomes</taxon>
    </lineage>
</organism>
<comment type="caution">
    <text evidence="3">The sequence shown here is derived from an EMBL/GenBank/DDBJ whole genome shotgun (WGS) entry which is preliminary data.</text>
</comment>
<feature type="transmembrane region" description="Helical" evidence="1">
    <location>
        <begin position="15"/>
        <end position="38"/>
    </location>
</feature>
<dbReference type="AlphaFoldDB" id="A0A0F9EAH6"/>